<dbReference type="InterPro" id="IPR050923">
    <property type="entry name" value="Cell_Proc_Reg/RNA_Proc"/>
</dbReference>
<dbReference type="InterPro" id="IPR000253">
    <property type="entry name" value="FHA_dom"/>
</dbReference>
<dbReference type="SMART" id="SM00240">
    <property type="entry name" value="FHA"/>
    <property type="match status" value="1"/>
</dbReference>
<sequence length="165" mass="16932">MGSALVVAAVKFGLLALLWLFVVIAFRTVRSDLYGTGARTPAAARPVAAAAAPRSPAAPPGPGGRRGRSAARRLVVTEGALAGTTIGLGDGPVTLGRADDSTLVLTDDYASSRHARLVPGDGAWLVEDLGSTNGTYLGAAKVVRPTPVPLGQQIRIGKTVLELRR</sequence>
<keyword evidence="3" id="KW-0472">Membrane</keyword>
<evidence type="ECO:0000256" key="3">
    <source>
        <dbReference type="SAM" id="Phobius"/>
    </source>
</evidence>
<dbReference type="Gene3D" id="2.60.200.20">
    <property type="match status" value="1"/>
</dbReference>
<feature type="transmembrane region" description="Helical" evidence="3">
    <location>
        <begin position="6"/>
        <end position="26"/>
    </location>
</feature>
<dbReference type="EMBL" id="CADCUB010000085">
    <property type="protein sequence ID" value="CAA9327989.1"/>
    <property type="molecule type" value="Genomic_DNA"/>
</dbReference>
<evidence type="ECO:0000256" key="1">
    <source>
        <dbReference type="ARBA" id="ARBA00022553"/>
    </source>
</evidence>
<name>A0A6J4LA60_9ACTN</name>
<feature type="compositionally biased region" description="Low complexity" evidence="2">
    <location>
        <begin position="45"/>
        <end position="55"/>
    </location>
</feature>
<feature type="region of interest" description="Disordered" evidence="2">
    <location>
        <begin position="45"/>
        <end position="70"/>
    </location>
</feature>
<dbReference type="Pfam" id="PF00498">
    <property type="entry name" value="FHA"/>
    <property type="match status" value="1"/>
</dbReference>
<keyword evidence="3" id="KW-0812">Transmembrane</keyword>
<reference evidence="5" key="1">
    <citation type="submission" date="2020-02" db="EMBL/GenBank/DDBJ databases">
        <authorList>
            <person name="Meier V. D."/>
        </authorList>
    </citation>
    <scope>NUCLEOTIDE SEQUENCE</scope>
    <source>
        <strain evidence="5">AVDCRST_MAG07</strain>
    </source>
</reference>
<protein>
    <submittedName>
        <fullName evidence="5">FHA-domain-containing protein</fullName>
    </submittedName>
</protein>
<keyword evidence="1" id="KW-0597">Phosphoprotein</keyword>
<gene>
    <name evidence="5" type="ORF">AVDCRST_MAG07-2080</name>
</gene>
<dbReference type="PANTHER" id="PTHR23308">
    <property type="entry name" value="NUCLEAR INHIBITOR OF PROTEIN PHOSPHATASE-1"/>
    <property type="match status" value="1"/>
</dbReference>
<keyword evidence="3" id="KW-1133">Transmembrane helix</keyword>
<feature type="domain" description="FHA" evidence="4">
    <location>
        <begin position="93"/>
        <end position="142"/>
    </location>
</feature>
<dbReference type="InterPro" id="IPR008984">
    <property type="entry name" value="SMAD_FHA_dom_sf"/>
</dbReference>
<dbReference type="AlphaFoldDB" id="A0A6J4LA60"/>
<dbReference type="SUPFAM" id="SSF49879">
    <property type="entry name" value="SMAD/FHA domain"/>
    <property type="match status" value="1"/>
</dbReference>
<proteinExistence type="predicted"/>
<evidence type="ECO:0000313" key="5">
    <source>
        <dbReference type="EMBL" id="CAA9327989.1"/>
    </source>
</evidence>
<evidence type="ECO:0000259" key="4">
    <source>
        <dbReference type="PROSITE" id="PS50006"/>
    </source>
</evidence>
<dbReference type="PROSITE" id="PS50006">
    <property type="entry name" value="FHA_DOMAIN"/>
    <property type="match status" value="1"/>
</dbReference>
<accession>A0A6J4LA60</accession>
<organism evidence="5">
    <name type="scientific">uncultured Frankineae bacterium</name>
    <dbReference type="NCBI Taxonomy" id="437475"/>
    <lineage>
        <taxon>Bacteria</taxon>
        <taxon>Bacillati</taxon>
        <taxon>Actinomycetota</taxon>
        <taxon>Actinomycetes</taxon>
        <taxon>Frankiales</taxon>
        <taxon>environmental samples</taxon>
    </lineage>
</organism>
<evidence type="ECO:0000256" key="2">
    <source>
        <dbReference type="SAM" id="MobiDB-lite"/>
    </source>
</evidence>